<keyword evidence="5 8" id="KW-0103">Bromodomain</keyword>
<organism evidence="14 15">
    <name type="scientific">Linnemannia exigua</name>
    <dbReference type="NCBI Taxonomy" id="604196"/>
    <lineage>
        <taxon>Eukaryota</taxon>
        <taxon>Fungi</taxon>
        <taxon>Fungi incertae sedis</taxon>
        <taxon>Mucoromycota</taxon>
        <taxon>Mortierellomycotina</taxon>
        <taxon>Mortierellomycetes</taxon>
        <taxon>Mortierellales</taxon>
        <taxon>Mortierellaceae</taxon>
        <taxon>Linnemannia</taxon>
    </lineage>
</organism>
<accession>A0AAD4D1B3</accession>
<dbReference type="PROSITE" id="PS51038">
    <property type="entry name" value="BAH"/>
    <property type="match status" value="1"/>
</dbReference>
<dbReference type="InterPro" id="IPR018359">
    <property type="entry name" value="Bromodomain_CS"/>
</dbReference>
<feature type="region of interest" description="Disordered" evidence="10">
    <location>
        <begin position="628"/>
        <end position="655"/>
    </location>
</feature>
<evidence type="ECO:0000256" key="2">
    <source>
        <dbReference type="ARBA" id="ARBA00022737"/>
    </source>
</evidence>
<dbReference type="SMART" id="SM00439">
    <property type="entry name" value="BAH"/>
    <property type="match status" value="1"/>
</dbReference>
<evidence type="ECO:0000256" key="1">
    <source>
        <dbReference type="ARBA" id="ARBA00004123"/>
    </source>
</evidence>
<feature type="domain" description="Bromo" evidence="11">
    <location>
        <begin position="1"/>
        <end position="72"/>
    </location>
</feature>
<feature type="domain" description="BAH" evidence="13">
    <location>
        <begin position="212"/>
        <end position="331"/>
    </location>
</feature>
<evidence type="ECO:0000256" key="8">
    <source>
        <dbReference type="PROSITE-ProRule" id="PRU00035"/>
    </source>
</evidence>
<feature type="domain" description="C2H2-type" evidence="12">
    <location>
        <begin position="504"/>
        <end position="540"/>
    </location>
</feature>
<dbReference type="PANTHER" id="PTHR16062">
    <property type="entry name" value="SWI/SNF-RELATED"/>
    <property type="match status" value="1"/>
</dbReference>
<evidence type="ECO:0000256" key="7">
    <source>
        <dbReference type="ARBA" id="ARBA00023242"/>
    </source>
</evidence>
<feature type="compositionally biased region" description="Low complexity" evidence="10">
    <location>
        <begin position="561"/>
        <end position="580"/>
    </location>
</feature>
<dbReference type="EMBL" id="JAAAIL010002846">
    <property type="protein sequence ID" value="KAG0254129.1"/>
    <property type="molecule type" value="Genomic_DNA"/>
</dbReference>
<dbReference type="GO" id="GO:0003682">
    <property type="term" value="F:chromatin binding"/>
    <property type="evidence" value="ECO:0007669"/>
    <property type="project" value="InterPro"/>
</dbReference>
<keyword evidence="4" id="KW-0805">Transcription regulation</keyword>
<dbReference type="Pfam" id="PF01426">
    <property type="entry name" value="BAH"/>
    <property type="match status" value="1"/>
</dbReference>
<evidence type="ECO:0000256" key="6">
    <source>
        <dbReference type="ARBA" id="ARBA00023163"/>
    </source>
</evidence>
<keyword evidence="9" id="KW-0479">Metal-binding</keyword>
<protein>
    <submittedName>
        <fullName evidence="14">Uncharacterized protein</fullName>
    </submittedName>
</protein>
<dbReference type="PANTHER" id="PTHR16062:SF19">
    <property type="entry name" value="PROTEIN POLYBROMO-1"/>
    <property type="match status" value="1"/>
</dbReference>
<dbReference type="Gene3D" id="2.30.30.490">
    <property type="match status" value="1"/>
</dbReference>
<feature type="region of interest" description="Disordered" evidence="10">
    <location>
        <begin position="366"/>
        <end position="498"/>
    </location>
</feature>
<feature type="non-terminal residue" evidence="14">
    <location>
        <position position="761"/>
    </location>
</feature>
<evidence type="ECO:0000256" key="3">
    <source>
        <dbReference type="ARBA" id="ARBA00022853"/>
    </source>
</evidence>
<dbReference type="PROSITE" id="PS50014">
    <property type="entry name" value="BROMODOMAIN_2"/>
    <property type="match status" value="2"/>
</dbReference>
<reference evidence="14" key="1">
    <citation type="journal article" date="2020" name="Fungal Divers.">
        <title>Resolving the Mortierellaceae phylogeny through synthesis of multi-gene phylogenetics and phylogenomics.</title>
        <authorList>
            <person name="Vandepol N."/>
            <person name="Liber J."/>
            <person name="Desiro A."/>
            <person name="Na H."/>
            <person name="Kennedy M."/>
            <person name="Barry K."/>
            <person name="Grigoriev I.V."/>
            <person name="Miller A.N."/>
            <person name="O'Donnell K."/>
            <person name="Stajich J.E."/>
            <person name="Bonito G."/>
        </authorList>
    </citation>
    <scope>NUCLEOTIDE SEQUENCE</scope>
    <source>
        <strain evidence="14">NRRL 28262</strain>
    </source>
</reference>
<dbReference type="SMART" id="SM00297">
    <property type="entry name" value="BROMO"/>
    <property type="match status" value="2"/>
</dbReference>
<dbReference type="InterPro" id="IPR001487">
    <property type="entry name" value="Bromodomain"/>
</dbReference>
<dbReference type="AlphaFoldDB" id="A0AAD4D1B3"/>
<dbReference type="Pfam" id="PF00439">
    <property type="entry name" value="Bromodomain"/>
    <property type="match status" value="2"/>
</dbReference>
<evidence type="ECO:0000256" key="5">
    <source>
        <dbReference type="ARBA" id="ARBA00023117"/>
    </source>
</evidence>
<keyword evidence="9" id="KW-0863">Zinc-finger</keyword>
<feature type="compositionally biased region" description="Low complexity" evidence="10">
    <location>
        <begin position="717"/>
        <end position="741"/>
    </location>
</feature>
<evidence type="ECO:0000256" key="4">
    <source>
        <dbReference type="ARBA" id="ARBA00023015"/>
    </source>
</evidence>
<comment type="subcellular location">
    <subcellularLocation>
        <location evidence="1">Nucleus</location>
    </subcellularLocation>
</comment>
<feature type="region of interest" description="Disordered" evidence="10">
    <location>
        <begin position="557"/>
        <end position="585"/>
    </location>
</feature>
<dbReference type="Gene3D" id="1.20.920.10">
    <property type="entry name" value="Bromodomain-like"/>
    <property type="match status" value="2"/>
</dbReference>
<keyword evidence="15" id="KW-1185">Reference proteome</keyword>
<dbReference type="GO" id="GO:0006338">
    <property type="term" value="P:chromatin remodeling"/>
    <property type="evidence" value="ECO:0007669"/>
    <property type="project" value="InterPro"/>
</dbReference>
<dbReference type="SUPFAM" id="SSF47370">
    <property type="entry name" value="Bromodomain"/>
    <property type="match status" value="2"/>
</dbReference>
<feature type="compositionally biased region" description="Polar residues" evidence="10">
    <location>
        <begin position="696"/>
        <end position="716"/>
    </location>
</feature>
<evidence type="ECO:0000256" key="9">
    <source>
        <dbReference type="PROSITE-ProRule" id="PRU00042"/>
    </source>
</evidence>
<keyword evidence="6" id="KW-0804">Transcription</keyword>
<feature type="compositionally biased region" description="Basic residues" evidence="10">
    <location>
        <begin position="423"/>
        <end position="436"/>
    </location>
</feature>
<feature type="region of interest" description="Disordered" evidence="10">
    <location>
        <begin position="696"/>
        <end position="761"/>
    </location>
</feature>
<comment type="caution">
    <text evidence="14">The sequence shown here is derived from an EMBL/GenBank/DDBJ whole genome shotgun (WGS) entry which is preliminary data.</text>
</comment>
<name>A0AAD4D1B3_9FUNG</name>
<evidence type="ECO:0000313" key="15">
    <source>
        <dbReference type="Proteomes" id="UP001194580"/>
    </source>
</evidence>
<dbReference type="GO" id="GO:0006368">
    <property type="term" value="P:transcription elongation by RNA polymerase II"/>
    <property type="evidence" value="ECO:0007669"/>
    <property type="project" value="TreeGrafter"/>
</dbReference>
<feature type="compositionally biased region" description="Low complexity" evidence="10">
    <location>
        <begin position="406"/>
        <end position="420"/>
    </location>
</feature>
<evidence type="ECO:0000313" key="14">
    <source>
        <dbReference type="EMBL" id="KAG0254129.1"/>
    </source>
</evidence>
<evidence type="ECO:0000259" key="11">
    <source>
        <dbReference type="PROSITE" id="PS50014"/>
    </source>
</evidence>
<keyword evidence="9" id="KW-0862">Zinc</keyword>
<dbReference type="PROSITE" id="PS50157">
    <property type="entry name" value="ZINC_FINGER_C2H2_2"/>
    <property type="match status" value="1"/>
</dbReference>
<feature type="compositionally biased region" description="Polar residues" evidence="10">
    <location>
        <begin position="375"/>
        <end position="390"/>
    </location>
</feature>
<dbReference type="Proteomes" id="UP001194580">
    <property type="component" value="Unassembled WGS sequence"/>
</dbReference>
<keyword evidence="3" id="KW-0156">Chromatin regulator</keyword>
<proteinExistence type="predicted"/>
<dbReference type="GO" id="GO:0016586">
    <property type="term" value="C:RSC-type complex"/>
    <property type="evidence" value="ECO:0007669"/>
    <property type="project" value="InterPro"/>
</dbReference>
<evidence type="ECO:0000259" key="13">
    <source>
        <dbReference type="PROSITE" id="PS51038"/>
    </source>
</evidence>
<keyword evidence="2" id="KW-0677">Repeat</keyword>
<dbReference type="PROSITE" id="PS00633">
    <property type="entry name" value="BROMODOMAIN_1"/>
    <property type="match status" value="1"/>
</dbReference>
<feature type="compositionally biased region" description="Acidic residues" evidence="10">
    <location>
        <begin position="392"/>
        <end position="405"/>
    </location>
</feature>
<dbReference type="GO" id="GO:0008270">
    <property type="term" value="F:zinc ion binding"/>
    <property type="evidence" value="ECO:0007669"/>
    <property type="project" value="UniProtKB-KW"/>
</dbReference>
<dbReference type="PRINTS" id="PR00503">
    <property type="entry name" value="BROMODOMAIN"/>
</dbReference>
<gene>
    <name evidence="14" type="ORF">BGZ95_006125</name>
</gene>
<dbReference type="InterPro" id="IPR037382">
    <property type="entry name" value="Rsc/polybromo"/>
</dbReference>
<evidence type="ECO:0000256" key="10">
    <source>
        <dbReference type="SAM" id="MobiDB-lite"/>
    </source>
</evidence>
<dbReference type="InterPro" id="IPR036427">
    <property type="entry name" value="Bromodomain-like_sf"/>
</dbReference>
<evidence type="ECO:0000259" key="12">
    <source>
        <dbReference type="PROSITE" id="PS50157"/>
    </source>
</evidence>
<dbReference type="InterPro" id="IPR001025">
    <property type="entry name" value="BAH_dom"/>
</dbReference>
<sequence>GHPVSELFLELPSREDYPDYYQIIQTPIAFDVIKGRLDAGLYTEETIGDFARDLKTMTTNAKTYNRDGSMVYRDATFLEFSADFCRRILDVIKDHEDKGGRKLAELFLELPSAKEYPDYYDEITKPIAIGDIEEKVDQGDYPTLESFEKDVNQMFDNAKQYNAEGSDVYLDAEELQQLFWKSIGKNGRGRQSKGKRPRKHENELQEVFHNGDVFKVGDFVHIRNESDPSKPIIGLIFGLWVDAKGVKRVDAGWFLRPEQIIVPYASRFYASEVVKMSERVDYLLDDVQGRCFVLQTKDYVRGRPVSWKEGQTIYVCEQRYNESYKSVTKIKNWANCLPPGQKNDSISLTPFPYPLVLKKLPSASMLRRAGKQDTSEPVSRANTPQGSAYTAESEESESEDTEELVEPSPSASPSVSPEASPRVKPKAAPKKTKAKTTPKATPKSPPAPKTTKTNKRKSSQIQPDALVAPSIKTKIIKKSKPSEQESQEPEVSAPERPPAQQAIFHCVYPYPGTKTVCSQTFTDDASLSRHVAEKHVASAPRSSQIDVPINGIRVQKVSAGQSVEPSSPSTPTPVQTAPPTIMGQGQNAYHNSQYGAVNQYSTATGSRPAVPSQQMYSAAAYQQQPAQQTMQYMQSSHQRGLSYPQDYSQSTVHGGATRPQAYAQNTSYNQAYGQPYPMQQQQAAYSSYGQPQFQQGYSTTGYSMHQQNPYAQQHSVSQQPYHHTQQQQHQQQHYSQPYTTQATQPSQHRHLPTPVPSQTHQ</sequence>
<feature type="non-terminal residue" evidence="14">
    <location>
        <position position="1"/>
    </location>
</feature>
<dbReference type="InterPro" id="IPR013087">
    <property type="entry name" value="Znf_C2H2_type"/>
</dbReference>
<dbReference type="CDD" id="cd04369">
    <property type="entry name" value="Bromodomain"/>
    <property type="match status" value="1"/>
</dbReference>
<dbReference type="InterPro" id="IPR043151">
    <property type="entry name" value="BAH_sf"/>
</dbReference>
<feature type="domain" description="Bromo" evidence="11">
    <location>
        <begin position="99"/>
        <end position="169"/>
    </location>
</feature>
<keyword evidence="7" id="KW-0539">Nucleus</keyword>